<dbReference type="AlphaFoldDB" id="A0A7G6X4B9"/>
<organism evidence="3 4">
    <name type="scientific">Kribbella qitaiheensis</name>
    <dbReference type="NCBI Taxonomy" id="1544730"/>
    <lineage>
        <taxon>Bacteria</taxon>
        <taxon>Bacillati</taxon>
        <taxon>Actinomycetota</taxon>
        <taxon>Actinomycetes</taxon>
        <taxon>Propionibacteriales</taxon>
        <taxon>Kribbellaceae</taxon>
        <taxon>Kribbella</taxon>
    </lineage>
</organism>
<gene>
    <name evidence="3" type="ORF">F1D05_28200</name>
</gene>
<dbReference type="RefSeq" id="WP_185443489.1">
    <property type="nucleotide sequence ID" value="NZ_CP043661.1"/>
</dbReference>
<dbReference type="EMBL" id="CP043661">
    <property type="protein sequence ID" value="QNE21084.1"/>
    <property type="molecule type" value="Genomic_DNA"/>
</dbReference>
<evidence type="ECO:0000313" key="3">
    <source>
        <dbReference type="EMBL" id="QNE21084.1"/>
    </source>
</evidence>
<feature type="transmembrane region" description="Helical" evidence="2">
    <location>
        <begin position="42"/>
        <end position="63"/>
    </location>
</feature>
<dbReference type="Proteomes" id="UP000515563">
    <property type="component" value="Chromosome"/>
</dbReference>
<keyword evidence="4" id="KW-1185">Reference proteome</keyword>
<reference evidence="3 4" key="2">
    <citation type="journal article" date="2020" name="Microbiol. Resour. Announc.">
        <title>Antarctic desert soil bacteria exhibit high novel natural product potential, evaluated through long-read genome sequencing and comparative genomics.</title>
        <authorList>
            <person name="Benaud N."/>
            <person name="Edwards R.J."/>
            <person name="Amos T.G."/>
            <person name="D'Agostino P.M."/>
            <person name="Gutierrez-Chavez C."/>
            <person name="Montgomery K."/>
            <person name="Nicetic I."/>
            <person name="Ferrari B.C."/>
        </authorList>
    </citation>
    <scope>NUCLEOTIDE SEQUENCE [LARGE SCALE GENOMIC DNA]</scope>
    <source>
        <strain evidence="3 4">SPB151</strain>
    </source>
</reference>
<keyword evidence="2" id="KW-0812">Transmembrane</keyword>
<feature type="region of interest" description="Disordered" evidence="1">
    <location>
        <begin position="71"/>
        <end position="96"/>
    </location>
</feature>
<evidence type="ECO:0000256" key="1">
    <source>
        <dbReference type="SAM" id="MobiDB-lite"/>
    </source>
</evidence>
<dbReference type="KEGG" id="kqi:F1D05_28200"/>
<sequence length="418" mass="43812">MNNMNDSLPDLMRRATETLEPESTDLVERGMKRGAVLRRRRTALLSLSGTTAVLVTAGIVFGGTQVLGSPDHKQAPVASAPAAAATTPAKPAAPATGKDTLATLRKLVPAGLQISKPTSMDGGLGGQNSASIVVDDGNGASWLMVTTGYAYGNPTDCSNSLPHTCTIQADGSALEAVTREAVSRNGHLKEASSNYVMLTRPNGTQVALTSMSAAGEGSPVTRKQPLFTLTELAKLAGSKNWGYPPKKTITQQPAAEPKPPVVPLPATLATLKKVIPGHPQLSQPHTWGGGQNGYNGASYVTNDGKGASSVDALLTTSAPVKKCPEEGLSHCKVRSDGSVLAWANNVPSYDDSRQQKYGIVGNFIQLYLPDGRTINMSSFNGLGEKPEVKHTRAAPAYTVEQLTNMADSKLWIFPGGTK</sequence>
<evidence type="ECO:0000256" key="2">
    <source>
        <dbReference type="SAM" id="Phobius"/>
    </source>
</evidence>
<keyword evidence="2" id="KW-1133">Transmembrane helix</keyword>
<reference evidence="4" key="1">
    <citation type="submission" date="2019-09" db="EMBL/GenBank/DDBJ databases">
        <title>Antimicrobial potential of Antarctic Bacteria.</title>
        <authorList>
            <person name="Benaud N."/>
            <person name="Edwards R.J."/>
            <person name="Ferrari B.C."/>
        </authorList>
    </citation>
    <scope>NUCLEOTIDE SEQUENCE [LARGE SCALE GENOMIC DNA]</scope>
    <source>
        <strain evidence="4">SPB151</strain>
    </source>
</reference>
<feature type="compositionally biased region" description="Low complexity" evidence="1">
    <location>
        <begin position="75"/>
        <end position="96"/>
    </location>
</feature>
<proteinExistence type="predicted"/>
<evidence type="ECO:0000313" key="4">
    <source>
        <dbReference type="Proteomes" id="UP000515563"/>
    </source>
</evidence>
<accession>A0A7G6X4B9</accession>
<protein>
    <submittedName>
        <fullName evidence="3">Uncharacterized protein</fullName>
    </submittedName>
</protein>
<name>A0A7G6X4B9_9ACTN</name>
<keyword evidence="2" id="KW-0472">Membrane</keyword>